<reference evidence="16 17" key="1">
    <citation type="submission" date="2013-11" db="EMBL/GenBank/DDBJ databases">
        <title>Metagenomic analysis of a methanogenic consortium involved in long chain n-alkane degradation.</title>
        <authorList>
            <person name="Davidova I.A."/>
            <person name="Callaghan A.V."/>
            <person name="Wawrik B."/>
            <person name="Pruitt S."/>
            <person name="Marks C."/>
            <person name="Duncan K.E."/>
            <person name="Suflita J.M."/>
        </authorList>
    </citation>
    <scope>NUCLEOTIDE SEQUENCE [LARGE SCALE GENOMIC DNA]</scope>
    <source>
        <strain evidence="16 17">SPR</strain>
    </source>
</reference>
<dbReference type="NCBIfam" id="TIGR00468">
    <property type="entry name" value="pheS"/>
    <property type="match status" value="1"/>
</dbReference>
<dbReference type="Gene3D" id="3.30.930.10">
    <property type="entry name" value="Bira Bifunctional Protein, Domain 2"/>
    <property type="match status" value="1"/>
</dbReference>
<dbReference type="SUPFAM" id="SSF46589">
    <property type="entry name" value="tRNA-binding arm"/>
    <property type="match status" value="1"/>
</dbReference>
<evidence type="ECO:0000256" key="14">
    <source>
        <dbReference type="SAM" id="MobiDB-lite"/>
    </source>
</evidence>
<comment type="subunit">
    <text evidence="3 13">Tetramer of two alpha and two beta subunits.</text>
</comment>
<organism evidence="16 17">
    <name type="scientific">Dethiosulfatarculus sandiegensis</name>
    <dbReference type="NCBI Taxonomy" id="1429043"/>
    <lineage>
        <taxon>Bacteria</taxon>
        <taxon>Pseudomonadati</taxon>
        <taxon>Thermodesulfobacteriota</taxon>
        <taxon>Desulfarculia</taxon>
        <taxon>Desulfarculales</taxon>
        <taxon>Desulfarculaceae</taxon>
        <taxon>Dethiosulfatarculus</taxon>
    </lineage>
</organism>
<evidence type="ECO:0000256" key="11">
    <source>
        <dbReference type="ARBA" id="ARBA00023146"/>
    </source>
</evidence>
<dbReference type="FunFam" id="3.30.930.10:FF:000003">
    <property type="entry name" value="Phenylalanine--tRNA ligase alpha subunit"/>
    <property type="match status" value="1"/>
</dbReference>
<accession>A0A0D2JPN4</accession>
<evidence type="ECO:0000256" key="5">
    <source>
        <dbReference type="ARBA" id="ARBA00022598"/>
    </source>
</evidence>
<keyword evidence="6 13" id="KW-0479">Metal-binding</keyword>
<dbReference type="PROSITE" id="PS50862">
    <property type="entry name" value="AA_TRNA_LIGASE_II"/>
    <property type="match status" value="1"/>
</dbReference>
<feature type="binding site" evidence="13">
    <location>
        <position position="251"/>
    </location>
    <ligand>
        <name>Mg(2+)</name>
        <dbReference type="ChEBI" id="CHEBI:18420"/>
        <note>shared with beta subunit</note>
    </ligand>
</feature>
<keyword evidence="4 13" id="KW-0963">Cytoplasm</keyword>
<keyword evidence="9 13" id="KW-0460">Magnesium</keyword>
<evidence type="ECO:0000256" key="3">
    <source>
        <dbReference type="ARBA" id="ARBA00011209"/>
    </source>
</evidence>
<keyword evidence="7 13" id="KW-0547">Nucleotide-binding</keyword>
<dbReference type="Proteomes" id="UP000032233">
    <property type="component" value="Unassembled WGS sequence"/>
</dbReference>
<dbReference type="CDD" id="cd00496">
    <property type="entry name" value="PheRS_alpha_core"/>
    <property type="match status" value="1"/>
</dbReference>
<feature type="domain" description="Aminoacyl-transfer RNA synthetases class-II family profile" evidence="15">
    <location>
        <begin position="112"/>
        <end position="316"/>
    </location>
</feature>
<name>A0A0D2JPN4_9BACT</name>
<evidence type="ECO:0000313" key="16">
    <source>
        <dbReference type="EMBL" id="KIX11440.1"/>
    </source>
</evidence>
<dbReference type="InterPro" id="IPR045864">
    <property type="entry name" value="aa-tRNA-synth_II/BPL/LPL"/>
</dbReference>
<dbReference type="GO" id="GO:0005737">
    <property type="term" value="C:cytoplasm"/>
    <property type="evidence" value="ECO:0007669"/>
    <property type="project" value="UniProtKB-SubCell"/>
</dbReference>
<dbReference type="InterPro" id="IPR004529">
    <property type="entry name" value="Phe-tRNA-synth_IIc_asu"/>
</dbReference>
<dbReference type="InterPro" id="IPR002319">
    <property type="entry name" value="Phenylalanyl-tRNA_Synthase"/>
</dbReference>
<dbReference type="OrthoDB" id="9800719at2"/>
<protein>
    <recommendedName>
        <fullName evidence="13">Phenylalanine--tRNA ligase alpha subunit</fullName>
        <ecNumber evidence="13">6.1.1.20</ecNumber>
    </recommendedName>
    <alternativeName>
        <fullName evidence="13">Phenylalanyl-tRNA synthetase alpha subunit</fullName>
        <shortName evidence="13">PheRS</shortName>
    </alternativeName>
</protein>
<dbReference type="SUPFAM" id="SSF55681">
    <property type="entry name" value="Class II aaRS and biotin synthetases"/>
    <property type="match status" value="1"/>
</dbReference>
<dbReference type="Pfam" id="PF02912">
    <property type="entry name" value="Phe_tRNA-synt_N"/>
    <property type="match status" value="1"/>
</dbReference>
<proteinExistence type="inferred from homology"/>
<evidence type="ECO:0000256" key="12">
    <source>
        <dbReference type="ARBA" id="ARBA00049255"/>
    </source>
</evidence>
<evidence type="ECO:0000256" key="6">
    <source>
        <dbReference type="ARBA" id="ARBA00022723"/>
    </source>
</evidence>
<dbReference type="GO" id="GO:0004826">
    <property type="term" value="F:phenylalanine-tRNA ligase activity"/>
    <property type="evidence" value="ECO:0007669"/>
    <property type="project" value="UniProtKB-UniRule"/>
</dbReference>
<comment type="similarity">
    <text evidence="2 13">Belongs to the class-II aminoacyl-tRNA synthetase family. Phe-tRNA synthetase alpha subunit type 1 subfamily.</text>
</comment>
<dbReference type="GO" id="GO:0000049">
    <property type="term" value="F:tRNA binding"/>
    <property type="evidence" value="ECO:0007669"/>
    <property type="project" value="InterPro"/>
</dbReference>
<feature type="region of interest" description="Disordered" evidence="14">
    <location>
        <begin position="78"/>
        <end position="102"/>
    </location>
</feature>
<keyword evidence="5 13" id="KW-0436">Ligase</keyword>
<dbReference type="STRING" id="1429043.X474_24605"/>
<evidence type="ECO:0000256" key="10">
    <source>
        <dbReference type="ARBA" id="ARBA00022917"/>
    </source>
</evidence>
<dbReference type="RefSeq" id="WP_044352042.1">
    <property type="nucleotide sequence ID" value="NZ_AZAC01000056.1"/>
</dbReference>
<keyword evidence="11 13" id="KW-0030">Aminoacyl-tRNA synthetase</keyword>
<evidence type="ECO:0000256" key="8">
    <source>
        <dbReference type="ARBA" id="ARBA00022840"/>
    </source>
</evidence>
<keyword evidence="10 13" id="KW-0648">Protein biosynthesis</keyword>
<dbReference type="HAMAP" id="MF_00281">
    <property type="entry name" value="Phe_tRNA_synth_alpha1"/>
    <property type="match status" value="1"/>
</dbReference>
<keyword evidence="8 13" id="KW-0067">ATP-binding</keyword>
<dbReference type="GO" id="GO:0000287">
    <property type="term" value="F:magnesium ion binding"/>
    <property type="evidence" value="ECO:0007669"/>
    <property type="project" value="UniProtKB-UniRule"/>
</dbReference>
<dbReference type="InParanoid" id="A0A0D2JPN4"/>
<evidence type="ECO:0000256" key="1">
    <source>
        <dbReference type="ARBA" id="ARBA00004496"/>
    </source>
</evidence>
<evidence type="ECO:0000256" key="9">
    <source>
        <dbReference type="ARBA" id="ARBA00022842"/>
    </source>
</evidence>
<dbReference type="InterPro" id="IPR022911">
    <property type="entry name" value="Phe_tRNA_ligase_alpha1_bac"/>
</dbReference>
<dbReference type="GO" id="GO:0006432">
    <property type="term" value="P:phenylalanyl-tRNA aminoacylation"/>
    <property type="evidence" value="ECO:0007669"/>
    <property type="project" value="UniProtKB-UniRule"/>
</dbReference>
<feature type="compositionally biased region" description="Basic and acidic residues" evidence="14">
    <location>
        <begin position="78"/>
        <end position="89"/>
    </location>
</feature>
<dbReference type="GO" id="GO:0005524">
    <property type="term" value="F:ATP binding"/>
    <property type="evidence" value="ECO:0007669"/>
    <property type="project" value="UniProtKB-UniRule"/>
</dbReference>
<keyword evidence="17" id="KW-1185">Reference proteome</keyword>
<evidence type="ECO:0000256" key="13">
    <source>
        <dbReference type="HAMAP-Rule" id="MF_00281"/>
    </source>
</evidence>
<evidence type="ECO:0000313" key="17">
    <source>
        <dbReference type="Proteomes" id="UP000032233"/>
    </source>
</evidence>
<dbReference type="EMBL" id="AZAC01000056">
    <property type="protein sequence ID" value="KIX11440.1"/>
    <property type="molecule type" value="Genomic_DNA"/>
</dbReference>
<dbReference type="Pfam" id="PF01409">
    <property type="entry name" value="tRNA-synt_2d"/>
    <property type="match status" value="1"/>
</dbReference>
<dbReference type="EC" id="6.1.1.20" evidence="13"/>
<evidence type="ECO:0000256" key="7">
    <source>
        <dbReference type="ARBA" id="ARBA00022741"/>
    </source>
</evidence>
<dbReference type="InterPro" id="IPR006195">
    <property type="entry name" value="aa-tRNA-synth_II"/>
</dbReference>
<comment type="cofactor">
    <cofactor evidence="13">
        <name>Mg(2+)</name>
        <dbReference type="ChEBI" id="CHEBI:18420"/>
    </cofactor>
    <text evidence="13">Binds 2 magnesium ions per tetramer.</text>
</comment>
<evidence type="ECO:0000256" key="2">
    <source>
        <dbReference type="ARBA" id="ARBA00010207"/>
    </source>
</evidence>
<dbReference type="FunCoup" id="A0A0D2JPN4">
    <property type="interactions" value="552"/>
</dbReference>
<comment type="subcellular location">
    <subcellularLocation>
        <location evidence="1 13">Cytoplasm</location>
    </subcellularLocation>
</comment>
<dbReference type="PATRIC" id="fig|1429043.3.peg.5205"/>
<gene>
    <name evidence="13 16" type="primary">pheS</name>
    <name evidence="16" type="ORF">X474_24605</name>
</gene>
<dbReference type="PANTHER" id="PTHR11538">
    <property type="entry name" value="PHENYLALANYL-TRNA SYNTHETASE"/>
    <property type="match status" value="1"/>
</dbReference>
<dbReference type="PANTHER" id="PTHR11538:SF41">
    <property type="entry name" value="PHENYLALANINE--TRNA LIGASE, MITOCHONDRIAL"/>
    <property type="match status" value="1"/>
</dbReference>
<dbReference type="InterPro" id="IPR004188">
    <property type="entry name" value="Phe-tRNA_ligase_II_N"/>
</dbReference>
<comment type="catalytic activity">
    <reaction evidence="12 13">
        <text>tRNA(Phe) + L-phenylalanine + ATP = L-phenylalanyl-tRNA(Phe) + AMP + diphosphate + H(+)</text>
        <dbReference type="Rhea" id="RHEA:19413"/>
        <dbReference type="Rhea" id="RHEA-COMP:9668"/>
        <dbReference type="Rhea" id="RHEA-COMP:9699"/>
        <dbReference type="ChEBI" id="CHEBI:15378"/>
        <dbReference type="ChEBI" id="CHEBI:30616"/>
        <dbReference type="ChEBI" id="CHEBI:33019"/>
        <dbReference type="ChEBI" id="CHEBI:58095"/>
        <dbReference type="ChEBI" id="CHEBI:78442"/>
        <dbReference type="ChEBI" id="CHEBI:78531"/>
        <dbReference type="ChEBI" id="CHEBI:456215"/>
        <dbReference type="EC" id="6.1.1.20"/>
    </reaction>
</comment>
<comment type="caution">
    <text evidence="16">The sequence shown here is derived from an EMBL/GenBank/DDBJ whole genome shotgun (WGS) entry which is preliminary data.</text>
</comment>
<dbReference type="InterPro" id="IPR010978">
    <property type="entry name" value="tRNA-bd_arm"/>
</dbReference>
<evidence type="ECO:0000259" key="15">
    <source>
        <dbReference type="PROSITE" id="PS50862"/>
    </source>
</evidence>
<evidence type="ECO:0000256" key="4">
    <source>
        <dbReference type="ARBA" id="ARBA00022490"/>
    </source>
</evidence>
<sequence>MLDQLESIRDNALAAISGAQNPAELDALKTRFLGRKGELTQLLRKTGSLPADQRPLFGQTANQVKQKVQEALDQKAEELEQAQKGRAEGTEDVTLPGIRPKRGRLHPVTQAERLILSVFTQMGFDVAESPEVELDWYCFEALNMPPDHPARDMQDTFYVAPDVVLRTHTSPVQIRTMEAHKPPVRIVCPGKAFRRDSDATHTPMFHQVEGLMVDKGISFADLKGVLTTFVRQIFGSDTPVRFRPSFFPFTEPSAELDIGCANCKGKGCRVCSHTGWLEILGSGMVDPNVFANVNYDPKEVSGFAFGMGIERIAMLLWGIDDLRMFYDNDLRFLRQF</sequence>
<dbReference type="AlphaFoldDB" id="A0A0D2JPN4"/>